<accession>A0A409W8X6</accession>
<evidence type="ECO:0000313" key="2">
    <source>
        <dbReference type="EMBL" id="PPQ74963.1"/>
    </source>
</evidence>
<feature type="region of interest" description="Disordered" evidence="1">
    <location>
        <begin position="203"/>
        <end position="222"/>
    </location>
</feature>
<dbReference type="PANTHER" id="PTHR33096:SF1">
    <property type="entry name" value="CXC1-LIKE CYSTEINE CLUSTER ASSOCIATED WITH KDZ TRANSPOSASES DOMAIN-CONTAINING PROTEIN"/>
    <property type="match status" value="1"/>
</dbReference>
<gene>
    <name evidence="2" type="ORF">CVT25_001158</name>
</gene>
<dbReference type="AlphaFoldDB" id="A0A409W8X6"/>
<dbReference type="PANTHER" id="PTHR33096">
    <property type="entry name" value="CXC2 DOMAIN-CONTAINING PROTEIN"/>
    <property type="match status" value="1"/>
</dbReference>
<dbReference type="STRING" id="93625.A0A409W8X6"/>
<protein>
    <recommendedName>
        <fullName evidence="4">CxC1-like cysteine cluster associated with KDZ transposases domain-containing protein</fullName>
    </recommendedName>
</protein>
<evidence type="ECO:0000313" key="3">
    <source>
        <dbReference type="Proteomes" id="UP000283269"/>
    </source>
</evidence>
<reference evidence="2 3" key="1">
    <citation type="journal article" date="2018" name="Evol. Lett.">
        <title>Horizontal gene cluster transfer increased hallucinogenic mushroom diversity.</title>
        <authorList>
            <person name="Reynolds H.T."/>
            <person name="Vijayakumar V."/>
            <person name="Gluck-Thaler E."/>
            <person name="Korotkin H.B."/>
            <person name="Matheny P.B."/>
            <person name="Slot J.C."/>
        </authorList>
    </citation>
    <scope>NUCLEOTIDE SEQUENCE [LARGE SCALE GENOMIC DNA]</scope>
    <source>
        <strain evidence="2 3">2631</strain>
    </source>
</reference>
<organism evidence="2 3">
    <name type="scientific">Psilocybe cyanescens</name>
    <dbReference type="NCBI Taxonomy" id="93625"/>
    <lineage>
        <taxon>Eukaryota</taxon>
        <taxon>Fungi</taxon>
        <taxon>Dikarya</taxon>
        <taxon>Basidiomycota</taxon>
        <taxon>Agaricomycotina</taxon>
        <taxon>Agaricomycetes</taxon>
        <taxon>Agaricomycetidae</taxon>
        <taxon>Agaricales</taxon>
        <taxon>Agaricineae</taxon>
        <taxon>Strophariaceae</taxon>
        <taxon>Psilocybe</taxon>
    </lineage>
</organism>
<dbReference type="EMBL" id="NHYD01003656">
    <property type="protein sequence ID" value="PPQ74963.1"/>
    <property type="molecule type" value="Genomic_DNA"/>
</dbReference>
<comment type="caution">
    <text evidence="2">The sequence shown here is derived from an EMBL/GenBank/DDBJ whole genome shotgun (WGS) entry which is preliminary data.</text>
</comment>
<feature type="non-terminal residue" evidence="2">
    <location>
        <position position="519"/>
    </location>
</feature>
<dbReference type="InterPro" id="IPR040521">
    <property type="entry name" value="KDZ"/>
</dbReference>
<name>A0A409W8X6_PSICY</name>
<feature type="compositionally biased region" description="Polar residues" evidence="1">
    <location>
        <begin position="203"/>
        <end position="214"/>
    </location>
</feature>
<dbReference type="Pfam" id="PF18758">
    <property type="entry name" value="KDZ"/>
    <property type="match status" value="1"/>
</dbReference>
<dbReference type="InParanoid" id="A0A409W8X6"/>
<evidence type="ECO:0008006" key="4">
    <source>
        <dbReference type="Google" id="ProtNLM"/>
    </source>
</evidence>
<dbReference type="OrthoDB" id="2505969at2759"/>
<proteinExistence type="predicted"/>
<keyword evidence="3" id="KW-1185">Reference proteome</keyword>
<feature type="non-terminal residue" evidence="2">
    <location>
        <position position="1"/>
    </location>
</feature>
<dbReference type="Proteomes" id="UP000283269">
    <property type="component" value="Unassembled WGS sequence"/>
</dbReference>
<evidence type="ECO:0000256" key="1">
    <source>
        <dbReference type="SAM" id="MobiDB-lite"/>
    </source>
</evidence>
<sequence length="519" mass="58994">FGPRTFNHVDDVSYTNESLVRHGYLGASPDKPFFAIAIDLLEIYRQLRRVCPRFSLDAFSRALCHIHHQPRLPHLADQLSSAYDAFLEIKRSIHRRTQDALIRGHDWEQLNICAPCLYKTEDEPPLKYSFLAAMDGNNSLKLVDSTFRSGKVRHDNRTTESLRWINPEHVDLFKDEVHKKDAPSILETASQPQLSQNLSLPDAFASTSTSTGETADTCEPLPDADDDVAWLNISEIDELAQCVNTCVERWRNAGPEARKKMFALFAIAGIFLAVCRHGHVLVVCDMIRSGELMKYPLAIVERLMDTYGSDICLGYDIMCAFVKTLSRSILGKKKVALKLHGVVPSFHGHAHNRGCQLHWHPMYTEGVGLEDFEECERTFCKSNELASVTRLASPYHRHQHIDEHFAFHDQDKHAASGNFIFQNYRQALDRIASDTPQLAALSAKLKTNEADYEAYLQAERDHLKSLKSEPETVQKAVDYLEILTKTKESKQESDQAADEHKKLDYNIINNGYQKKEIQA</sequence>